<accession>A0A182JCK8</accession>
<reference evidence="1" key="1">
    <citation type="submission" date="2022-08" db="UniProtKB">
        <authorList>
            <consortium name="EnsemblMetazoa"/>
        </authorList>
    </citation>
    <scope>IDENTIFICATION</scope>
    <source>
        <strain evidence="1">EBRO</strain>
    </source>
</reference>
<dbReference type="EnsemblMetazoa" id="AATE015555-RA">
    <property type="protein sequence ID" value="AATE015555-PA.1"/>
    <property type="gene ID" value="AATE015555"/>
</dbReference>
<evidence type="ECO:0000313" key="1">
    <source>
        <dbReference type="EnsemblMetazoa" id="AATE015555-PA.1"/>
    </source>
</evidence>
<protein>
    <submittedName>
        <fullName evidence="1">Uncharacterized protein</fullName>
    </submittedName>
</protein>
<dbReference type="VEuPathDB" id="VectorBase:AATE015555"/>
<sequence>MLQDVGAELAHELAVLVVDLDLVRRRPLGHDDVAGRAHHRHPVRVEQLAVALAALAELELEATLLVEDLYPVVVRVRHDDVVLRVHRHPARLRELALHHAELAELAVVDHLLPLDLALRREHRGRHQLRRQVDHGRRSRRVLLLLLLLLLLSTTSAASTATAATDGIERDRVLVGEVAEEIGAGAAVAPLLVRVADRLPERARLAHERAQTFETNSSSYDACSSLVIPGNSCRLFSMNLRSIISSDRPAHLVSRSTNSQLCSTLSTWSWLRLSSTDCDIVFAL</sequence>
<organism evidence="1">
    <name type="scientific">Anopheles atroparvus</name>
    <name type="common">European mosquito</name>
    <dbReference type="NCBI Taxonomy" id="41427"/>
    <lineage>
        <taxon>Eukaryota</taxon>
        <taxon>Metazoa</taxon>
        <taxon>Ecdysozoa</taxon>
        <taxon>Arthropoda</taxon>
        <taxon>Hexapoda</taxon>
        <taxon>Insecta</taxon>
        <taxon>Pterygota</taxon>
        <taxon>Neoptera</taxon>
        <taxon>Endopterygota</taxon>
        <taxon>Diptera</taxon>
        <taxon>Nematocera</taxon>
        <taxon>Culicoidea</taxon>
        <taxon>Culicidae</taxon>
        <taxon>Anophelinae</taxon>
        <taxon>Anopheles</taxon>
    </lineage>
</organism>
<dbReference type="AlphaFoldDB" id="A0A182JCK8"/>
<proteinExistence type="predicted"/>
<name>A0A182JCK8_ANOAO</name>